<dbReference type="Proteomes" id="UP000199623">
    <property type="component" value="Unassembled WGS sequence"/>
</dbReference>
<evidence type="ECO:0000313" key="1">
    <source>
        <dbReference type="EMBL" id="SDG54892.1"/>
    </source>
</evidence>
<dbReference type="RefSeq" id="WP_281248874.1">
    <property type="nucleotide sequence ID" value="NZ_FNCC01000009.1"/>
</dbReference>
<gene>
    <name evidence="1" type="ORF">SAMN05216553_10913</name>
</gene>
<sequence length="40" mass="4263">MTGVTPAQQVLFDNVDTPEPRLSDDAVTLGTAKAFRPGFV</sequence>
<dbReference type="AlphaFoldDB" id="A0A1G7V507"/>
<evidence type="ECO:0000313" key="2">
    <source>
        <dbReference type="Proteomes" id="UP000199623"/>
    </source>
</evidence>
<dbReference type="EMBL" id="FNCC01000009">
    <property type="protein sequence ID" value="SDG54892.1"/>
    <property type="molecule type" value="Genomic_DNA"/>
</dbReference>
<protein>
    <submittedName>
        <fullName evidence="1">Uncharacterized protein</fullName>
    </submittedName>
</protein>
<keyword evidence="2" id="KW-1185">Reference proteome</keyword>
<dbReference type="STRING" id="200378.SAMN05216553_10913"/>
<reference evidence="2" key="1">
    <citation type="submission" date="2016-10" db="EMBL/GenBank/DDBJ databases">
        <authorList>
            <person name="Varghese N."/>
            <person name="Submissions S."/>
        </authorList>
    </citation>
    <scope>NUCLEOTIDE SEQUENCE [LARGE SCALE GENOMIC DNA]</scope>
    <source>
        <strain evidence="2">CGMCC 4.3506</strain>
    </source>
</reference>
<organism evidence="1 2">
    <name type="scientific">Lentzea fradiae</name>
    <dbReference type="NCBI Taxonomy" id="200378"/>
    <lineage>
        <taxon>Bacteria</taxon>
        <taxon>Bacillati</taxon>
        <taxon>Actinomycetota</taxon>
        <taxon>Actinomycetes</taxon>
        <taxon>Pseudonocardiales</taxon>
        <taxon>Pseudonocardiaceae</taxon>
        <taxon>Lentzea</taxon>
    </lineage>
</organism>
<proteinExistence type="predicted"/>
<name>A0A1G7V507_9PSEU</name>
<accession>A0A1G7V507</accession>